<keyword evidence="3" id="KW-1185">Reference proteome</keyword>
<dbReference type="Proteomes" id="UP000679126">
    <property type="component" value="Unassembled WGS sequence"/>
</dbReference>
<protein>
    <recommendedName>
        <fullName evidence="4">Thioredoxin family protein</fullName>
    </recommendedName>
</protein>
<dbReference type="EMBL" id="JAGHKP010000002">
    <property type="protein sequence ID" value="MBO9152635.1"/>
    <property type="molecule type" value="Genomic_DNA"/>
</dbReference>
<dbReference type="RefSeq" id="WP_209145621.1">
    <property type="nucleotide sequence ID" value="NZ_JAGHKP010000002.1"/>
</dbReference>
<feature type="chain" id="PRO_5045520744" description="Thioredoxin family protein" evidence="1">
    <location>
        <begin position="21"/>
        <end position="171"/>
    </location>
</feature>
<gene>
    <name evidence="2" type="ORF">J7I43_10465</name>
</gene>
<evidence type="ECO:0000313" key="2">
    <source>
        <dbReference type="EMBL" id="MBO9152635.1"/>
    </source>
</evidence>
<dbReference type="SUPFAM" id="SSF52833">
    <property type="entry name" value="Thioredoxin-like"/>
    <property type="match status" value="1"/>
</dbReference>
<reference evidence="3" key="1">
    <citation type="submission" date="2021-03" db="EMBL/GenBank/DDBJ databases">
        <title>Assistant Professor.</title>
        <authorList>
            <person name="Huq M.A."/>
        </authorList>
    </citation>
    <scope>NUCLEOTIDE SEQUENCE [LARGE SCALE GENOMIC DNA]</scope>
    <source>
        <strain evidence="3">MAH-28</strain>
    </source>
</reference>
<keyword evidence="1" id="KW-0732">Signal</keyword>
<sequence length="171" mass="18865">MRLHKVLLGCGLLLSSVTMAQSSHSHAAQGKQLKGEFKMKELLADSAFAWFHSGVNRYDANATMVNYIKSNKDKIQLVALVNTTDEASQSLLGRFYKVMILASVPEESIHMYGADNSGNTGNTVADGYKVKRLPVILVMRDGKEEGRISGNSKESVEQDLAQIIMKMNKKE</sequence>
<dbReference type="InterPro" id="IPR036249">
    <property type="entry name" value="Thioredoxin-like_sf"/>
</dbReference>
<accession>A0ABS3YDU5</accession>
<feature type="signal peptide" evidence="1">
    <location>
        <begin position="1"/>
        <end position="20"/>
    </location>
</feature>
<proteinExistence type="predicted"/>
<evidence type="ECO:0000313" key="3">
    <source>
        <dbReference type="Proteomes" id="UP000679126"/>
    </source>
</evidence>
<comment type="caution">
    <text evidence="2">The sequence shown here is derived from an EMBL/GenBank/DDBJ whole genome shotgun (WGS) entry which is preliminary data.</text>
</comment>
<evidence type="ECO:0000256" key="1">
    <source>
        <dbReference type="SAM" id="SignalP"/>
    </source>
</evidence>
<name>A0ABS3YDU5_9BACT</name>
<organism evidence="2 3">
    <name type="scientific">Chitinophaga chungangae</name>
    <dbReference type="NCBI Taxonomy" id="2821488"/>
    <lineage>
        <taxon>Bacteria</taxon>
        <taxon>Pseudomonadati</taxon>
        <taxon>Bacteroidota</taxon>
        <taxon>Chitinophagia</taxon>
        <taxon>Chitinophagales</taxon>
        <taxon>Chitinophagaceae</taxon>
        <taxon>Chitinophaga</taxon>
    </lineage>
</organism>
<evidence type="ECO:0008006" key="4">
    <source>
        <dbReference type="Google" id="ProtNLM"/>
    </source>
</evidence>